<sequence length="307" mass="35070">MSAEDFTTGEIDFTVPSSGQATKTWYKVYGDLANKKHRPLVVLHGGPGVVHDYMLSLSDLWTKNEIPIIFYDQIGGGMSTHLPEKNGDVQFWSVQLFVAELYNLLKHFKIEDDFDLLGNSWGAMFAAEFAVTKPKGLKNLVLASGPASMELFIVSQKEKLAELPQEIQDTLKKHEDAGTTDDPEYKQAMMPFLFKHVCRVNPPPAEFMVCLGWLEKDPTVYHTMNGPSEFHIVGSLKTWSILDRIPEITYRTLLTNGRYDEVDDNCLQPFFDKLQKVKWIQFTESSHLAHWEERDRYMKVVADFLAV</sequence>
<reference evidence="1" key="1">
    <citation type="submission" date="2019-10" db="EMBL/GenBank/DDBJ databases">
        <authorList>
            <consortium name="DOE Joint Genome Institute"/>
            <person name="Kuo A."/>
            <person name="Miyauchi S."/>
            <person name="Kiss E."/>
            <person name="Drula E."/>
            <person name="Kohler A."/>
            <person name="Sanchez-Garcia M."/>
            <person name="Andreopoulos B."/>
            <person name="Barry K.W."/>
            <person name="Bonito G."/>
            <person name="Buee M."/>
            <person name="Carver A."/>
            <person name="Chen C."/>
            <person name="Cichocki N."/>
            <person name="Clum A."/>
            <person name="Culley D."/>
            <person name="Crous P.W."/>
            <person name="Fauchery L."/>
            <person name="Girlanda M."/>
            <person name="Hayes R."/>
            <person name="Keri Z."/>
            <person name="Labutti K."/>
            <person name="Lipzen A."/>
            <person name="Lombard V."/>
            <person name="Magnuson J."/>
            <person name="Maillard F."/>
            <person name="Morin E."/>
            <person name="Murat C."/>
            <person name="Nolan M."/>
            <person name="Ohm R."/>
            <person name="Pangilinan J."/>
            <person name="Pereira M."/>
            <person name="Perotto S."/>
            <person name="Peter M."/>
            <person name="Riley R."/>
            <person name="Sitrit Y."/>
            <person name="Stielow B."/>
            <person name="Szollosi G."/>
            <person name="Zifcakova L."/>
            <person name="Stursova M."/>
            <person name="Spatafora J.W."/>
            <person name="Tedersoo L."/>
            <person name="Vaario L.-M."/>
            <person name="Yamada A."/>
            <person name="Yan M."/>
            <person name="Wang P."/>
            <person name="Xu J."/>
            <person name="Bruns T."/>
            <person name="Baldrian P."/>
            <person name="Vilgalys R."/>
            <person name="Henrissat B."/>
            <person name="Grigoriev I.V."/>
            <person name="Hibbett D."/>
            <person name="Nagy L.G."/>
            <person name="Martin F.M."/>
        </authorList>
    </citation>
    <scope>NUCLEOTIDE SEQUENCE</scope>
    <source>
        <strain evidence="1">P2</strain>
    </source>
</reference>
<evidence type="ECO:0000313" key="1">
    <source>
        <dbReference type="EMBL" id="KAF9646379.1"/>
    </source>
</evidence>
<dbReference type="Proteomes" id="UP000886501">
    <property type="component" value="Unassembled WGS sequence"/>
</dbReference>
<proteinExistence type="predicted"/>
<dbReference type="EMBL" id="MU118059">
    <property type="protein sequence ID" value="KAF9646379.1"/>
    <property type="molecule type" value="Genomic_DNA"/>
</dbReference>
<keyword evidence="2" id="KW-1185">Reference proteome</keyword>
<accession>A0ACB6ZA52</accession>
<name>A0ACB6ZA52_THEGA</name>
<organism evidence="1 2">
    <name type="scientific">Thelephora ganbajun</name>
    <name type="common">Ganba fungus</name>
    <dbReference type="NCBI Taxonomy" id="370292"/>
    <lineage>
        <taxon>Eukaryota</taxon>
        <taxon>Fungi</taxon>
        <taxon>Dikarya</taxon>
        <taxon>Basidiomycota</taxon>
        <taxon>Agaricomycotina</taxon>
        <taxon>Agaricomycetes</taxon>
        <taxon>Thelephorales</taxon>
        <taxon>Thelephoraceae</taxon>
        <taxon>Thelephora</taxon>
    </lineage>
</organism>
<gene>
    <name evidence="1" type="ORF">BDM02DRAFT_3032978</name>
</gene>
<evidence type="ECO:0000313" key="2">
    <source>
        <dbReference type="Proteomes" id="UP000886501"/>
    </source>
</evidence>
<reference evidence="1" key="2">
    <citation type="journal article" date="2020" name="Nat. Commun.">
        <title>Large-scale genome sequencing of mycorrhizal fungi provides insights into the early evolution of symbiotic traits.</title>
        <authorList>
            <person name="Miyauchi S."/>
            <person name="Kiss E."/>
            <person name="Kuo A."/>
            <person name="Drula E."/>
            <person name="Kohler A."/>
            <person name="Sanchez-Garcia M."/>
            <person name="Morin E."/>
            <person name="Andreopoulos B."/>
            <person name="Barry K.W."/>
            <person name="Bonito G."/>
            <person name="Buee M."/>
            <person name="Carver A."/>
            <person name="Chen C."/>
            <person name="Cichocki N."/>
            <person name="Clum A."/>
            <person name="Culley D."/>
            <person name="Crous P.W."/>
            <person name="Fauchery L."/>
            <person name="Girlanda M."/>
            <person name="Hayes R.D."/>
            <person name="Keri Z."/>
            <person name="LaButti K."/>
            <person name="Lipzen A."/>
            <person name="Lombard V."/>
            <person name="Magnuson J."/>
            <person name="Maillard F."/>
            <person name="Murat C."/>
            <person name="Nolan M."/>
            <person name="Ohm R.A."/>
            <person name="Pangilinan J."/>
            <person name="Pereira M.F."/>
            <person name="Perotto S."/>
            <person name="Peter M."/>
            <person name="Pfister S."/>
            <person name="Riley R."/>
            <person name="Sitrit Y."/>
            <person name="Stielow J.B."/>
            <person name="Szollosi G."/>
            <person name="Zifcakova L."/>
            <person name="Stursova M."/>
            <person name="Spatafora J.W."/>
            <person name="Tedersoo L."/>
            <person name="Vaario L.M."/>
            <person name="Yamada A."/>
            <person name="Yan M."/>
            <person name="Wang P."/>
            <person name="Xu J."/>
            <person name="Bruns T."/>
            <person name="Baldrian P."/>
            <person name="Vilgalys R."/>
            <person name="Dunand C."/>
            <person name="Henrissat B."/>
            <person name="Grigoriev I.V."/>
            <person name="Hibbett D."/>
            <person name="Nagy L.G."/>
            <person name="Martin F.M."/>
        </authorList>
    </citation>
    <scope>NUCLEOTIDE SEQUENCE</scope>
    <source>
        <strain evidence="1">P2</strain>
    </source>
</reference>
<comment type="caution">
    <text evidence="1">The sequence shown here is derived from an EMBL/GenBank/DDBJ whole genome shotgun (WGS) entry which is preliminary data.</text>
</comment>
<protein>
    <submittedName>
        <fullName evidence="1">Proline-specific peptidase</fullName>
    </submittedName>
</protein>